<dbReference type="EMBL" id="BDGG01000001">
    <property type="protein sequence ID" value="GAU89369.1"/>
    <property type="molecule type" value="Genomic_DNA"/>
</dbReference>
<dbReference type="Proteomes" id="UP000186922">
    <property type="component" value="Unassembled WGS sequence"/>
</dbReference>
<sequence length="128" mass="14827">MQIWLLVSITLILIGSAAYWSLYQSFGLRRAITVSGNNRKPLYSPACEQLRWDVPSDFLFLTVRTIPRTRFTRLEASLQTWIKDAVELNSENGKRIVNKVRRSEVVFQFSSYQTVCCLMMSITRGWSV</sequence>
<dbReference type="AlphaFoldDB" id="A0A1D1UI29"/>
<protein>
    <submittedName>
        <fullName evidence="1">Uncharacterized protein</fullName>
    </submittedName>
</protein>
<organism evidence="1 2">
    <name type="scientific">Ramazzottius varieornatus</name>
    <name type="common">Water bear</name>
    <name type="synonym">Tardigrade</name>
    <dbReference type="NCBI Taxonomy" id="947166"/>
    <lineage>
        <taxon>Eukaryota</taxon>
        <taxon>Metazoa</taxon>
        <taxon>Ecdysozoa</taxon>
        <taxon>Tardigrada</taxon>
        <taxon>Eutardigrada</taxon>
        <taxon>Parachela</taxon>
        <taxon>Hypsibioidea</taxon>
        <taxon>Ramazzottiidae</taxon>
        <taxon>Ramazzottius</taxon>
    </lineage>
</organism>
<evidence type="ECO:0000313" key="2">
    <source>
        <dbReference type="Proteomes" id="UP000186922"/>
    </source>
</evidence>
<accession>A0A1D1UI29</accession>
<gene>
    <name evidence="1" type="primary">RvY_01925</name>
    <name evidence="1" type="synonym">RvY_01925.2</name>
    <name evidence="1" type="ORF">RvY_01925-2</name>
</gene>
<reference evidence="1 2" key="1">
    <citation type="journal article" date="2016" name="Nat. Commun.">
        <title>Extremotolerant tardigrade genome and improved radiotolerance of human cultured cells by tardigrade-unique protein.</title>
        <authorList>
            <person name="Hashimoto T."/>
            <person name="Horikawa D.D."/>
            <person name="Saito Y."/>
            <person name="Kuwahara H."/>
            <person name="Kozuka-Hata H."/>
            <person name="Shin-I T."/>
            <person name="Minakuchi Y."/>
            <person name="Ohishi K."/>
            <person name="Motoyama A."/>
            <person name="Aizu T."/>
            <person name="Enomoto A."/>
            <person name="Kondo K."/>
            <person name="Tanaka S."/>
            <person name="Hara Y."/>
            <person name="Koshikawa S."/>
            <person name="Sagara H."/>
            <person name="Miura T."/>
            <person name="Yokobori S."/>
            <person name="Miyagawa K."/>
            <person name="Suzuki Y."/>
            <person name="Kubo T."/>
            <person name="Oyama M."/>
            <person name="Kohara Y."/>
            <person name="Fujiyama A."/>
            <person name="Arakawa K."/>
            <person name="Katayama T."/>
            <person name="Toyoda A."/>
            <person name="Kunieda T."/>
        </authorList>
    </citation>
    <scope>NUCLEOTIDE SEQUENCE [LARGE SCALE GENOMIC DNA]</scope>
    <source>
        <strain evidence="1 2">YOKOZUNA-1</strain>
    </source>
</reference>
<comment type="caution">
    <text evidence="1">The sequence shown here is derived from an EMBL/GenBank/DDBJ whole genome shotgun (WGS) entry which is preliminary data.</text>
</comment>
<evidence type="ECO:0000313" key="1">
    <source>
        <dbReference type="EMBL" id="GAU89369.1"/>
    </source>
</evidence>
<proteinExistence type="predicted"/>
<name>A0A1D1UI29_RAMVA</name>
<keyword evidence="2" id="KW-1185">Reference proteome</keyword>